<sequence length="322" mass="33892">MGIHRAAATACALATALITLIISPAAAADPVTKVSNRVEIRCAFTILRQSSDWYFPTGTPKALLWLQHGFASANDSVTDTAKRFAARGFLVFAPTLPTANTFGCTLENLGNNTDFLHNVADLFGKAADPNDKLGRSFADAKARAGRSNLTLPRTMIFAGHSAGGEVVPYVTQQLRSDYPAAFAGVRGVVLFDPVKSFIGNNLPSSLNHLANTQLPILTVAAPPYTCNRDGSGTGIVLDQLKGRQFLGVRLTTGSHIDVEAASAPGPDRTLCGAPQDKNVAALQTLSTIWASDFVSGVKTPDAYPGGAYYEGLRTAGTITTLP</sequence>
<keyword evidence="3" id="KW-1185">Reference proteome</keyword>
<proteinExistence type="predicted"/>
<dbReference type="Proteomes" id="UP000254869">
    <property type="component" value="Unassembled WGS sequence"/>
</dbReference>
<dbReference type="EMBL" id="QQBC01000015">
    <property type="protein sequence ID" value="RDI60591.1"/>
    <property type="molecule type" value="Genomic_DNA"/>
</dbReference>
<name>A0A370HRL2_9NOCA</name>
<dbReference type="RefSeq" id="WP_068000818.1">
    <property type="nucleotide sequence ID" value="NZ_QQBC01000015.1"/>
</dbReference>
<dbReference type="InterPro" id="IPR029058">
    <property type="entry name" value="AB_hydrolase_fold"/>
</dbReference>
<organism evidence="2 3">
    <name type="scientific">Nocardia pseudobrasiliensis</name>
    <dbReference type="NCBI Taxonomy" id="45979"/>
    <lineage>
        <taxon>Bacteria</taxon>
        <taxon>Bacillati</taxon>
        <taxon>Actinomycetota</taxon>
        <taxon>Actinomycetes</taxon>
        <taxon>Mycobacteriales</taxon>
        <taxon>Nocardiaceae</taxon>
        <taxon>Nocardia</taxon>
    </lineage>
</organism>
<evidence type="ECO:0000313" key="3">
    <source>
        <dbReference type="Proteomes" id="UP000254869"/>
    </source>
</evidence>
<dbReference type="STRING" id="1210086.GCA_001613105_04458"/>
<protein>
    <recommendedName>
        <fullName evidence="4">Chlorophyllase-like protein</fullName>
    </recommendedName>
</protein>
<accession>A0A370HRL2</accession>
<feature type="signal peptide" evidence="1">
    <location>
        <begin position="1"/>
        <end position="27"/>
    </location>
</feature>
<comment type="caution">
    <text evidence="2">The sequence shown here is derived from an EMBL/GenBank/DDBJ whole genome shotgun (WGS) entry which is preliminary data.</text>
</comment>
<evidence type="ECO:0000256" key="1">
    <source>
        <dbReference type="SAM" id="SignalP"/>
    </source>
</evidence>
<evidence type="ECO:0008006" key="4">
    <source>
        <dbReference type="Google" id="ProtNLM"/>
    </source>
</evidence>
<gene>
    <name evidence="2" type="ORF">DFR76_115221</name>
</gene>
<reference evidence="2 3" key="1">
    <citation type="submission" date="2018-07" db="EMBL/GenBank/DDBJ databases">
        <title>Genomic Encyclopedia of Type Strains, Phase IV (KMG-IV): sequencing the most valuable type-strain genomes for metagenomic binning, comparative biology and taxonomic classification.</title>
        <authorList>
            <person name="Goeker M."/>
        </authorList>
    </citation>
    <scope>NUCLEOTIDE SEQUENCE [LARGE SCALE GENOMIC DNA]</scope>
    <source>
        <strain evidence="2 3">DSM 44290</strain>
    </source>
</reference>
<dbReference type="Gene3D" id="3.40.50.1820">
    <property type="entry name" value="alpha/beta hydrolase"/>
    <property type="match status" value="1"/>
</dbReference>
<dbReference type="AlphaFoldDB" id="A0A370HRL2"/>
<feature type="chain" id="PRO_5016763467" description="Chlorophyllase-like protein" evidence="1">
    <location>
        <begin position="28"/>
        <end position="322"/>
    </location>
</feature>
<keyword evidence="1" id="KW-0732">Signal</keyword>
<dbReference type="SUPFAM" id="SSF53474">
    <property type="entry name" value="alpha/beta-Hydrolases"/>
    <property type="match status" value="1"/>
</dbReference>
<evidence type="ECO:0000313" key="2">
    <source>
        <dbReference type="EMBL" id="RDI60591.1"/>
    </source>
</evidence>